<reference evidence="1 2" key="1">
    <citation type="journal article" date="2003" name="Proc. Natl. Acad. Sci. U.S.A.">
        <title>Complete genome sequence of the marine planctomycete Pirellula sp. strain 1.</title>
        <authorList>
            <person name="Gloeckner F.O."/>
            <person name="Kube M."/>
            <person name="Bauer M."/>
            <person name="Teeling H."/>
            <person name="Lombardot T."/>
            <person name="Ludwig W."/>
            <person name="Gade D."/>
            <person name="Beck A."/>
            <person name="Borzym K."/>
            <person name="Heitmann K."/>
            <person name="Rabus R."/>
            <person name="Schlesner H."/>
            <person name="Amann R."/>
            <person name="Reinhardt R."/>
        </authorList>
    </citation>
    <scope>NUCLEOTIDE SEQUENCE [LARGE SCALE GENOMIC DNA]</scope>
    <source>
        <strain evidence="2">DSM 10527 / NCIMB 13988 / SH1</strain>
    </source>
</reference>
<organism evidence="1 2">
    <name type="scientific">Rhodopirellula baltica (strain DSM 10527 / NCIMB 13988 / SH1)</name>
    <dbReference type="NCBI Taxonomy" id="243090"/>
    <lineage>
        <taxon>Bacteria</taxon>
        <taxon>Pseudomonadati</taxon>
        <taxon>Planctomycetota</taxon>
        <taxon>Planctomycetia</taxon>
        <taxon>Pirellulales</taxon>
        <taxon>Pirellulaceae</taxon>
        <taxon>Rhodopirellula</taxon>
    </lineage>
</organism>
<proteinExistence type="predicted"/>
<sequence length="58" mass="6575">MLLLDSLGCRNRGSWLETSHCQIFCVTIHCDPCLSLGRVCNSGVLKEQRNRIEPTEKL</sequence>
<dbReference type="EnsemblBacteria" id="CAD74577">
    <property type="protein sequence ID" value="CAD74577"/>
    <property type="gene ID" value="RB6037"/>
</dbReference>
<evidence type="ECO:0000313" key="1">
    <source>
        <dbReference type="EMBL" id="CAD74577.1"/>
    </source>
</evidence>
<name>Q7UQW8_RHOBA</name>
<gene>
    <name evidence="1" type="ordered locus">RB6037</name>
</gene>
<dbReference type="InParanoid" id="Q7UQW8"/>
<dbReference type="STRING" id="243090.RB6037"/>
<dbReference type="Proteomes" id="UP000001025">
    <property type="component" value="Chromosome"/>
</dbReference>
<dbReference type="EMBL" id="BX294143">
    <property type="protein sequence ID" value="CAD74577.1"/>
    <property type="molecule type" value="Genomic_DNA"/>
</dbReference>
<dbReference type="HOGENOM" id="CLU_2976299_0_0_0"/>
<dbReference type="KEGG" id="rba:RB6037"/>
<keyword evidence="2" id="KW-1185">Reference proteome</keyword>
<accession>Q7UQW8</accession>
<protein>
    <submittedName>
        <fullName evidence="1">Uncharacterized protein</fullName>
    </submittedName>
</protein>
<dbReference type="AlphaFoldDB" id="Q7UQW8"/>
<evidence type="ECO:0000313" key="2">
    <source>
        <dbReference type="Proteomes" id="UP000001025"/>
    </source>
</evidence>